<accession>A0A3S3SLP7</accession>
<keyword evidence="5" id="KW-1185">Reference proteome</keyword>
<dbReference type="PANTHER" id="PTHR37423:SF2">
    <property type="entry name" value="MEMBRANE-BOUND LYTIC MUREIN TRANSGLYCOSYLASE C"/>
    <property type="match status" value="1"/>
</dbReference>
<comment type="similarity">
    <text evidence="1">Belongs to the transglycosylase Slt family.</text>
</comment>
<protein>
    <recommendedName>
        <fullName evidence="3">Transglycosylase SLT domain-containing protein</fullName>
    </recommendedName>
</protein>
<evidence type="ECO:0000256" key="1">
    <source>
        <dbReference type="ARBA" id="ARBA00007734"/>
    </source>
</evidence>
<evidence type="ECO:0000259" key="3">
    <source>
        <dbReference type="Pfam" id="PF01464"/>
    </source>
</evidence>
<gene>
    <name evidence="4" type="ORF">H206_02183</name>
</gene>
<feature type="chain" id="PRO_5018626907" description="Transglycosylase SLT domain-containing protein" evidence="2">
    <location>
        <begin position="25"/>
        <end position="247"/>
    </location>
</feature>
<name>A0A3S3SLP7_9BACT</name>
<evidence type="ECO:0000313" key="4">
    <source>
        <dbReference type="EMBL" id="RWX45520.1"/>
    </source>
</evidence>
<sequence>MKPCATRYLFAVACLMFFFHHSKASGEEIYRYIDKYGVAHYTNVPTDRYKPVSFSSLSTPQEEGISFRTPKVRRANQKTLKLRSGKRWKYTDNTRFDKHIEHAARAHKVDPMLIKAIIKTESAFNYRAVSPKGAQGLMQLMPATAKDLKVKDPFNPRENIYGGTKYIKWLLDRFNGDVRLSLAAYNAGPARIRKKKIPRIPETIAYVRKVLRQYKAYKKGRKQRQAEYQPEVAMTTSIRVREMVTVN</sequence>
<dbReference type="PANTHER" id="PTHR37423">
    <property type="entry name" value="SOLUBLE LYTIC MUREIN TRANSGLYCOSYLASE-RELATED"/>
    <property type="match status" value="1"/>
</dbReference>
<feature type="signal peptide" evidence="2">
    <location>
        <begin position="1"/>
        <end position="24"/>
    </location>
</feature>
<feature type="domain" description="Transglycosylase SLT" evidence="3">
    <location>
        <begin position="100"/>
        <end position="196"/>
    </location>
</feature>
<organism evidence="4 5">
    <name type="scientific">Candidatus Electrothrix aarhusensis</name>
    <dbReference type="NCBI Taxonomy" id="1859131"/>
    <lineage>
        <taxon>Bacteria</taxon>
        <taxon>Pseudomonadati</taxon>
        <taxon>Thermodesulfobacteriota</taxon>
        <taxon>Desulfobulbia</taxon>
        <taxon>Desulfobulbales</taxon>
        <taxon>Desulfobulbaceae</taxon>
        <taxon>Candidatus Electrothrix</taxon>
    </lineage>
</organism>
<dbReference type="InterPro" id="IPR023346">
    <property type="entry name" value="Lysozyme-like_dom_sf"/>
</dbReference>
<keyword evidence="2" id="KW-0732">Signal</keyword>
<dbReference type="SUPFAM" id="SSF53955">
    <property type="entry name" value="Lysozyme-like"/>
    <property type="match status" value="1"/>
</dbReference>
<dbReference type="Gene3D" id="1.10.530.10">
    <property type="match status" value="1"/>
</dbReference>
<comment type="caution">
    <text evidence="4">The sequence shown here is derived from an EMBL/GenBank/DDBJ whole genome shotgun (WGS) entry which is preliminary data.</text>
</comment>
<dbReference type="Pfam" id="PF01464">
    <property type="entry name" value="SLT"/>
    <property type="match status" value="1"/>
</dbReference>
<reference evidence="4 5" key="1">
    <citation type="submission" date="2017-01" db="EMBL/GenBank/DDBJ databases">
        <title>The cable genome- insights into the physiology and evolution of filamentous bacteria capable of sulfide oxidation via long distance electron transfer.</title>
        <authorList>
            <person name="Schreiber L."/>
            <person name="Bjerg J.T."/>
            <person name="Boggild A."/>
            <person name="Van De Vossenberg J."/>
            <person name="Meysman F."/>
            <person name="Nielsen L.P."/>
            <person name="Schramm A."/>
            <person name="Kjeldsen K.U."/>
        </authorList>
    </citation>
    <scope>NUCLEOTIDE SEQUENCE [LARGE SCALE GENOMIC DNA]</scope>
    <source>
        <strain evidence="4">MCF</strain>
    </source>
</reference>
<evidence type="ECO:0000256" key="2">
    <source>
        <dbReference type="SAM" id="SignalP"/>
    </source>
</evidence>
<dbReference type="Proteomes" id="UP000287853">
    <property type="component" value="Unassembled WGS sequence"/>
</dbReference>
<dbReference type="EMBL" id="MTKO01000077">
    <property type="protein sequence ID" value="RWX45520.1"/>
    <property type="molecule type" value="Genomic_DNA"/>
</dbReference>
<evidence type="ECO:0000313" key="5">
    <source>
        <dbReference type="Proteomes" id="UP000287853"/>
    </source>
</evidence>
<dbReference type="InterPro" id="IPR008258">
    <property type="entry name" value="Transglycosylase_SLT_dom_1"/>
</dbReference>
<dbReference type="CDD" id="cd00254">
    <property type="entry name" value="LT-like"/>
    <property type="match status" value="1"/>
</dbReference>
<dbReference type="AlphaFoldDB" id="A0A3S3SLP7"/>
<proteinExistence type="inferred from homology"/>